<dbReference type="Proteomes" id="UP000016960">
    <property type="component" value="Unassembled WGS sequence"/>
</dbReference>
<feature type="region of interest" description="Disordered" evidence="1">
    <location>
        <begin position="116"/>
        <end position="154"/>
    </location>
</feature>
<proteinExistence type="predicted"/>
<dbReference type="eggNOG" id="COG3115">
    <property type="taxonomic scope" value="Bacteria"/>
</dbReference>
<sequence length="702" mass="75344">MTAIPWEVLIRSAGDPNWRPFPLDRILSSGTYAIAARTRPNQDVDVRMTFCSAAESSGSGAGYLFESQRCRSSADGLALLMPDTDLLPGEWELVCRGDVLAELLGEGWTRSLAWSVEPERGSAPPPPSFGSVPTTLPDLVGRSAGDPGDEADHMLTREAPGEFGDRTAAAPSGSSADPSEVFECVADDADEAFFIETVPELAEAKRVAPVGDLLLAPDVPDSDPHSAPPSEPDRSVLEDFAPQDISDLRSHLHTTIDALLDDAIEPLVADETQDGMPDDPNFKPELYAPSSPDWRIVLAAETFTGRHGQPLLLCGRIEATDPLAADRLQAMLPDLYLRVRLWDSQTAQTVYTIALDLHSRLLPAEFGQTLPIPPDCTTHLLLGEVFLEQRLEQSERRPPATESLSAATLARQAFTVSVDFEALVDAVLASPDAAANPSTFAARLAEAIASPLPSFTSSVMPPRLSPGAGRYVTHTPQLPALPGDRHATHGNSDRPDDRRNGHGHVNNPHGNNPHISSNGSGNGWDGNGSHDNDCGPAIAVPAGDRAPGPFWEEQPDLQVNWVDAQAESPARHLPAEFVATSTTPPQEPAEPVPLPAIELDSLELPCGRALTLRVALPTAAAGIYVKLWMKDRHTRKILDGPRALVDFAPDGDRLVATTYLTVPIGTHAVRFETIAIDANSLQESQRTTLDCIAIPPLMSDLF</sequence>
<dbReference type="RefSeq" id="WP_022604475.1">
    <property type="nucleotide sequence ID" value="NZ_ASSJ01000008.1"/>
</dbReference>
<dbReference type="EMBL" id="ASSJ01000008">
    <property type="protein sequence ID" value="ERN42709.1"/>
    <property type="molecule type" value="Genomic_DNA"/>
</dbReference>
<protein>
    <submittedName>
        <fullName evidence="2">Uncharacterized protein</fullName>
    </submittedName>
</protein>
<comment type="caution">
    <text evidence="2">The sequence shown here is derived from an EMBL/GenBank/DDBJ whole genome shotgun (WGS) entry which is preliminary data.</text>
</comment>
<dbReference type="eggNOG" id="COG3266">
    <property type="taxonomic scope" value="Bacteria"/>
</dbReference>
<evidence type="ECO:0000256" key="1">
    <source>
        <dbReference type="SAM" id="MobiDB-lite"/>
    </source>
</evidence>
<feature type="compositionally biased region" description="Low complexity" evidence="1">
    <location>
        <begin position="503"/>
        <end position="519"/>
    </location>
</feature>
<feature type="compositionally biased region" description="Basic and acidic residues" evidence="1">
    <location>
        <begin position="483"/>
        <end position="500"/>
    </location>
</feature>
<organism evidence="2 3">
    <name type="scientific">Rubidibacter lacunae KORDI 51-2</name>
    <dbReference type="NCBI Taxonomy" id="582515"/>
    <lineage>
        <taxon>Bacteria</taxon>
        <taxon>Bacillati</taxon>
        <taxon>Cyanobacteriota</taxon>
        <taxon>Cyanophyceae</taxon>
        <taxon>Oscillatoriophycideae</taxon>
        <taxon>Chroococcales</taxon>
        <taxon>Aphanothecaceae</taxon>
        <taxon>Rubidibacter</taxon>
    </lineage>
</organism>
<dbReference type="AlphaFoldDB" id="U5DQ27"/>
<feature type="region of interest" description="Disordered" evidence="1">
    <location>
        <begin position="215"/>
        <end position="235"/>
    </location>
</feature>
<reference evidence="2 3" key="1">
    <citation type="submission" date="2013-05" db="EMBL/GenBank/DDBJ databases">
        <title>Draft genome sequence of Rubidibacter lacunae KORDI 51-2.</title>
        <authorList>
            <person name="Choi D.H."/>
            <person name="Noh J.H."/>
            <person name="Kwon K.-K."/>
            <person name="Lee J.-H."/>
            <person name="Ryu J.-Y."/>
        </authorList>
    </citation>
    <scope>NUCLEOTIDE SEQUENCE [LARGE SCALE GENOMIC DNA]</scope>
    <source>
        <strain evidence="2 3">KORDI 51-2</strain>
    </source>
</reference>
<dbReference type="InParanoid" id="U5DQ27"/>
<gene>
    <name evidence="2" type="ORF">KR51_00005560</name>
</gene>
<evidence type="ECO:0000313" key="3">
    <source>
        <dbReference type="Proteomes" id="UP000016960"/>
    </source>
</evidence>
<accession>U5DQ27</accession>
<dbReference type="OrthoDB" id="452859at2"/>
<keyword evidence="3" id="KW-1185">Reference proteome</keyword>
<feature type="region of interest" description="Disordered" evidence="1">
    <location>
        <begin position="466"/>
        <end position="552"/>
    </location>
</feature>
<dbReference type="STRING" id="582515.KR51_00005560"/>
<name>U5DQ27_9CHRO</name>
<evidence type="ECO:0000313" key="2">
    <source>
        <dbReference type="EMBL" id="ERN42709.1"/>
    </source>
</evidence>